<name>A0A1E3X4A4_9BACT</name>
<evidence type="ECO:0000256" key="1">
    <source>
        <dbReference type="ARBA" id="ARBA00023125"/>
    </source>
</evidence>
<dbReference type="CDD" id="cd00093">
    <property type="entry name" value="HTH_XRE"/>
    <property type="match status" value="1"/>
</dbReference>
<feature type="domain" description="HTH cro/C1-type" evidence="2">
    <location>
        <begin position="26"/>
        <end position="80"/>
    </location>
</feature>
<dbReference type="Gene3D" id="1.10.260.40">
    <property type="entry name" value="lambda repressor-like DNA-binding domains"/>
    <property type="match status" value="1"/>
</dbReference>
<organism evidence="3 4">
    <name type="scientific">Candidatus Scalindua rubra</name>
    <dbReference type="NCBI Taxonomy" id="1872076"/>
    <lineage>
        <taxon>Bacteria</taxon>
        <taxon>Pseudomonadati</taxon>
        <taxon>Planctomycetota</taxon>
        <taxon>Candidatus Brocadiia</taxon>
        <taxon>Candidatus Brocadiales</taxon>
        <taxon>Candidatus Scalinduaceae</taxon>
        <taxon>Candidatus Scalindua</taxon>
    </lineage>
</organism>
<dbReference type="SUPFAM" id="SSF47413">
    <property type="entry name" value="lambda repressor-like DNA-binding domains"/>
    <property type="match status" value="1"/>
</dbReference>
<reference evidence="3 4" key="1">
    <citation type="submission" date="2016-07" db="EMBL/GenBank/DDBJ databases">
        <title>Draft genome of Scalindua rubra, obtained from a brine-seawater interface in the Red Sea, sheds light on salt adaptation in anammox bacteria.</title>
        <authorList>
            <person name="Speth D.R."/>
            <person name="Lagkouvardos I."/>
            <person name="Wang Y."/>
            <person name="Qian P.-Y."/>
            <person name="Dutilh B.E."/>
            <person name="Jetten M.S."/>
        </authorList>
    </citation>
    <scope>NUCLEOTIDE SEQUENCE [LARGE SCALE GENOMIC DNA]</scope>
    <source>
        <strain evidence="3">BSI-1</strain>
    </source>
</reference>
<evidence type="ECO:0000313" key="3">
    <source>
        <dbReference type="EMBL" id="ODS29804.1"/>
    </source>
</evidence>
<dbReference type="Proteomes" id="UP000094056">
    <property type="component" value="Unassembled WGS sequence"/>
</dbReference>
<dbReference type="GO" id="GO:0003677">
    <property type="term" value="F:DNA binding"/>
    <property type="evidence" value="ECO:0007669"/>
    <property type="project" value="UniProtKB-KW"/>
</dbReference>
<proteinExistence type="predicted"/>
<dbReference type="PROSITE" id="PS50943">
    <property type="entry name" value="HTH_CROC1"/>
    <property type="match status" value="1"/>
</dbReference>
<keyword evidence="1" id="KW-0238">DNA-binding</keyword>
<dbReference type="GO" id="GO:0005829">
    <property type="term" value="C:cytosol"/>
    <property type="evidence" value="ECO:0007669"/>
    <property type="project" value="TreeGrafter"/>
</dbReference>
<sequence length="84" mass="9474">MFKKINLSPFSIEPEKGLNIEIGKKLRDLRSEKKLTLKQLAERTNLSVSLILQIERAESAASISTLKKIATALNTELKEFFGEI</sequence>
<evidence type="ECO:0000259" key="2">
    <source>
        <dbReference type="PROSITE" id="PS50943"/>
    </source>
</evidence>
<evidence type="ECO:0000313" key="4">
    <source>
        <dbReference type="Proteomes" id="UP000094056"/>
    </source>
</evidence>
<dbReference type="InterPro" id="IPR050807">
    <property type="entry name" value="TransReg_Diox_bact_type"/>
</dbReference>
<dbReference type="EMBL" id="MAYW01000367">
    <property type="protein sequence ID" value="ODS29804.1"/>
    <property type="molecule type" value="Genomic_DNA"/>
</dbReference>
<dbReference type="SMART" id="SM00530">
    <property type="entry name" value="HTH_XRE"/>
    <property type="match status" value="1"/>
</dbReference>
<dbReference type="InterPro" id="IPR001387">
    <property type="entry name" value="Cro/C1-type_HTH"/>
</dbReference>
<dbReference type="GO" id="GO:0003700">
    <property type="term" value="F:DNA-binding transcription factor activity"/>
    <property type="evidence" value="ECO:0007669"/>
    <property type="project" value="TreeGrafter"/>
</dbReference>
<comment type="caution">
    <text evidence="3">The sequence shown here is derived from an EMBL/GenBank/DDBJ whole genome shotgun (WGS) entry which is preliminary data.</text>
</comment>
<dbReference type="InterPro" id="IPR010982">
    <property type="entry name" value="Lambda_DNA-bd_dom_sf"/>
</dbReference>
<gene>
    <name evidence="3" type="ORF">SCARUB_05094</name>
</gene>
<dbReference type="Pfam" id="PF01381">
    <property type="entry name" value="HTH_3"/>
    <property type="match status" value="1"/>
</dbReference>
<dbReference type="PANTHER" id="PTHR46797">
    <property type="entry name" value="HTH-TYPE TRANSCRIPTIONAL REGULATOR"/>
    <property type="match status" value="1"/>
</dbReference>
<dbReference type="AlphaFoldDB" id="A0A1E3X4A4"/>
<dbReference type="PANTHER" id="PTHR46797:SF1">
    <property type="entry name" value="METHYLPHOSPHONATE SYNTHASE"/>
    <property type="match status" value="1"/>
</dbReference>
<protein>
    <submittedName>
        <fullName evidence="3">Two-component response regulator</fullName>
    </submittedName>
</protein>
<accession>A0A1E3X4A4</accession>